<protein>
    <submittedName>
        <fullName evidence="2">Uncharacterized protein</fullName>
    </submittedName>
</protein>
<accession>A0ABM8Q1P9</accession>
<dbReference type="Proteomes" id="UP000789359">
    <property type="component" value="Unassembled WGS sequence"/>
</dbReference>
<comment type="caution">
    <text evidence="2">The sequence shown here is derived from an EMBL/GenBank/DDBJ whole genome shotgun (WGS) entry which is preliminary data.</text>
</comment>
<keyword evidence="1" id="KW-0812">Transmembrane</keyword>
<name>A0ABM8Q1P9_9BACT</name>
<evidence type="ECO:0000313" key="2">
    <source>
        <dbReference type="EMBL" id="CAD7286705.1"/>
    </source>
</evidence>
<reference evidence="2 3" key="1">
    <citation type="submission" date="2020-11" db="EMBL/GenBank/DDBJ databases">
        <authorList>
            <person name="Peeters C."/>
        </authorList>
    </citation>
    <scope>NUCLEOTIDE SEQUENCE [LARGE SCALE GENOMIC DNA]</scope>
    <source>
        <strain evidence="2 3">LMG 8286</strain>
    </source>
</reference>
<organism evidence="2 3">
    <name type="scientific">Campylobacter suis</name>
    <dbReference type="NCBI Taxonomy" id="2790657"/>
    <lineage>
        <taxon>Bacteria</taxon>
        <taxon>Pseudomonadati</taxon>
        <taxon>Campylobacterota</taxon>
        <taxon>Epsilonproteobacteria</taxon>
        <taxon>Campylobacterales</taxon>
        <taxon>Campylobacteraceae</taxon>
        <taxon>Campylobacter</taxon>
    </lineage>
</organism>
<keyword evidence="1" id="KW-1133">Transmembrane helix</keyword>
<keyword evidence="3" id="KW-1185">Reference proteome</keyword>
<sequence>MIYVLSVIVFMLLAWVVDVLYFSSDEFKKAH</sequence>
<proteinExistence type="predicted"/>
<keyword evidence="1" id="KW-0472">Membrane</keyword>
<evidence type="ECO:0000256" key="1">
    <source>
        <dbReference type="SAM" id="Phobius"/>
    </source>
</evidence>
<feature type="transmembrane region" description="Helical" evidence="1">
    <location>
        <begin position="6"/>
        <end position="23"/>
    </location>
</feature>
<gene>
    <name evidence="2" type="ORF">LMG8286_00496</name>
</gene>
<dbReference type="EMBL" id="CAJHOE010000001">
    <property type="protein sequence ID" value="CAD7286705.1"/>
    <property type="molecule type" value="Genomic_DNA"/>
</dbReference>
<evidence type="ECO:0000313" key="3">
    <source>
        <dbReference type="Proteomes" id="UP000789359"/>
    </source>
</evidence>